<evidence type="ECO:0000313" key="3">
    <source>
        <dbReference type="Proteomes" id="UP000480854"/>
    </source>
</evidence>
<sequence>MAAMTTHATQARARERVRDTAFTGRFSWAGYLLGFGLGGFFDGILLHQVLQWHHLLSALEGETFRDLRTLVLADGLFHVAMYVIAAAGLWLLWRTRREYGEPGADRWMFANTLVGFGVWHVVDSVLSHWVLGIHRIRMDSPNPLVWDLLWFAVFGVAFIVAGWLLRRSAGEGRPPGGGRRLATPVALTLAVLVAGPVAALPPPSVTTAMVLFKPGTSAAEVFAAVAAVDGRVVWSDRSGGLWAVDLDDIARARLLYAHGALFVSNGLLPAGCFAWSRA</sequence>
<dbReference type="InterPro" id="IPR018719">
    <property type="entry name" value="DUF2243_membrane"/>
</dbReference>
<dbReference type="Proteomes" id="UP000480854">
    <property type="component" value="Unassembled WGS sequence"/>
</dbReference>
<gene>
    <name evidence="2" type="ORF">DS843_16180</name>
</gene>
<feature type="transmembrane region" description="Helical" evidence="1">
    <location>
        <begin position="70"/>
        <end position="93"/>
    </location>
</feature>
<feature type="transmembrane region" description="Helical" evidence="1">
    <location>
        <begin position="255"/>
        <end position="275"/>
    </location>
</feature>
<dbReference type="OrthoDB" id="5190099at2"/>
<keyword evidence="1" id="KW-0472">Membrane</keyword>
<accession>A0A9W7NIC1</accession>
<reference evidence="2 3" key="1">
    <citation type="submission" date="2018-07" db="EMBL/GenBank/DDBJ databases">
        <title>Genome sequence of Azospirillum sp. ATCC 49961.</title>
        <authorList>
            <person name="Sant'Anna F.H."/>
            <person name="Baldani J.I."/>
            <person name="Zilli J.E."/>
            <person name="Reis V.M."/>
            <person name="Hartmann A."/>
            <person name="Cruz L."/>
            <person name="de Souza E.M."/>
            <person name="de Oliveira Pedrosa F."/>
            <person name="Passaglia L.M.P."/>
        </authorList>
    </citation>
    <scope>NUCLEOTIDE SEQUENCE [LARGE SCALE GENOMIC DNA]</scope>
    <source>
        <strain evidence="2 3">ATCC 49961</strain>
    </source>
</reference>
<evidence type="ECO:0000313" key="2">
    <source>
        <dbReference type="EMBL" id="KAA0679478.1"/>
    </source>
</evidence>
<comment type="caution">
    <text evidence="2">The sequence shown here is derived from an EMBL/GenBank/DDBJ whole genome shotgun (WGS) entry which is preliminary data.</text>
</comment>
<proteinExistence type="predicted"/>
<keyword evidence="3" id="KW-1185">Reference proteome</keyword>
<feature type="transmembrane region" description="Helical" evidence="1">
    <location>
        <begin position="113"/>
        <end position="132"/>
    </location>
</feature>
<evidence type="ECO:0000256" key="1">
    <source>
        <dbReference type="SAM" id="Phobius"/>
    </source>
</evidence>
<feature type="transmembrane region" description="Helical" evidence="1">
    <location>
        <begin position="28"/>
        <end position="50"/>
    </location>
</feature>
<keyword evidence="1" id="KW-1133">Transmembrane helix</keyword>
<feature type="transmembrane region" description="Helical" evidence="1">
    <location>
        <begin position="181"/>
        <end position="200"/>
    </location>
</feature>
<organism evidence="2 3">
    <name type="scientific">Roseomonas genomospecies 6</name>
    <dbReference type="NCBI Taxonomy" id="214106"/>
    <lineage>
        <taxon>Bacteria</taxon>
        <taxon>Pseudomonadati</taxon>
        <taxon>Pseudomonadota</taxon>
        <taxon>Alphaproteobacteria</taxon>
        <taxon>Acetobacterales</taxon>
        <taxon>Roseomonadaceae</taxon>
        <taxon>Roseomonas</taxon>
    </lineage>
</organism>
<feature type="transmembrane region" description="Helical" evidence="1">
    <location>
        <begin position="144"/>
        <end position="165"/>
    </location>
</feature>
<dbReference type="AlphaFoldDB" id="A0A9W7NIC1"/>
<keyword evidence="1" id="KW-0812">Transmembrane</keyword>
<protein>
    <submittedName>
        <fullName evidence="2">DUF2243 domain-containing protein</fullName>
    </submittedName>
</protein>
<dbReference type="Pfam" id="PF10002">
    <property type="entry name" value="DUF2243"/>
    <property type="match status" value="1"/>
</dbReference>
<dbReference type="EMBL" id="QOKW01000012">
    <property type="protein sequence ID" value="KAA0679478.1"/>
    <property type="molecule type" value="Genomic_DNA"/>
</dbReference>
<name>A0A9W7NIC1_9PROT</name>